<evidence type="ECO:0000256" key="1">
    <source>
        <dbReference type="SAM" id="SignalP"/>
    </source>
</evidence>
<sequence>MKRRTILSIMAVAWLAGCSATTSSSERTQLTTAEVQATFIDRAFQRRDQGTFLFRSDETYTYEGKNGESHNGQYTLLPNGVIAGTTTRYTFYRQPDGSYVYHHSSSNRYVPITL</sequence>
<keyword evidence="1" id="KW-0732">Signal</keyword>
<dbReference type="RefSeq" id="WP_165030902.1">
    <property type="nucleotide sequence ID" value="NZ_JAAKZF010000032.1"/>
</dbReference>
<keyword evidence="3" id="KW-1185">Reference proteome</keyword>
<evidence type="ECO:0000313" key="2">
    <source>
        <dbReference type="EMBL" id="NGO53485.1"/>
    </source>
</evidence>
<gene>
    <name evidence="2" type="ORF">G6N73_20360</name>
</gene>
<feature type="chain" id="PRO_5026263845" evidence="1">
    <location>
        <begin position="21"/>
        <end position="114"/>
    </location>
</feature>
<comment type="caution">
    <text evidence="2">The sequence shown here is derived from an EMBL/GenBank/DDBJ whole genome shotgun (WGS) entry which is preliminary data.</text>
</comment>
<feature type="signal peptide" evidence="1">
    <location>
        <begin position="1"/>
        <end position="20"/>
    </location>
</feature>
<dbReference type="EMBL" id="JAAKZF010000032">
    <property type="protein sequence ID" value="NGO53485.1"/>
    <property type="molecule type" value="Genomic_DNA"/>
</dbReference>
<reference evidence="2 3" key="1">
    <citation type="submission" date="2020-02" db="EMBL/GenBank/DDBJ databases">
        <title>Genome sequence of strain CCNWXJ40-4.</title>
        <authorList>
            <person name="Gao J."/>
            <person name="Sun J."/>
        </authorList>
    </citation>
    <scope>NUCLEOTIDE SEQUENCE [LARGE SCALE GENOMIC DNA]</scope>
    <source>
        <strain evidence="2 3">CCNWXJ 40-4</strain>
    </source>
</reference>
<dbReference type="PROSITE" id="PS51257">
    <property type="entry name" value="PROKAR_LIPOPROTEIN"/>
    <property type="match status" value="1"/>
</dbReference>
<accession>A0A6G4WF98</accession>
<dbReference type="AlphaFoldDB" id="A0A6G4WF98"/>
<dbReference type="Proteomes" id="UP001642900">
    <property type="component" value="Unassembled WGS sequence"/>
</dbReference>
<organism evidence="2 3">
    <name type="scientific">Allomesorhizobium camelthorni</name>
    <dbReference type="NCBI Taxonomy" id="475069"/>
    <lineage>
        <taxon>Bacteria</taxon>
        <taxon>Pseudomonadati</taxon>
        <taxon>Pseudomonadota</taxon>
        <taxon>Alphaproteobacteria</taxon>
        <taxon>Hyphomicrobiales</taxon>
        <taxon>Phyllobacteriaceae</taxon>
        <taxon>Allomesorhizobium</taxon>
    </lineage>
</organism>
<name>A0A6G4WF98_9HYPH</name>
<evidence type="ECO:0000313" key="3">
    <source>
        <dbReference type="Proteomes" id="UP001642900"/>
    </source>
</evidence>
<proteinExistence type="predicted"/>
<protein>
    <submittedName>
        <fullName evidence="2">Uncharacterized protein</fullName>
    </submittedName>
</protein>